<evidence type="ECO:0000313" key="11">
    <source>
        <dbReference type="Proteomes" id="UP000886749"/>
    </source>
</evidence>
<reference evidence="10" key="2">
    <citation type="journal article" date="2021" name="PeerJ">
        <title>Extensive microbial diversity within the chicken gut microbiome revealed by metagenomics and culture.</title>
        <authorList>
            <person name="Gilroy R."/>
            <person name="Ravi A."/>
            <person name="Getino M."/>
            <person name="Pursley I."/>
            <person name="Horton D.L."/>
            <person name="Alikhan N.F."/>
            <person name="Baker D."/>
            <person name="Gharbi K."/>
            <person name="Hall N."/>
            <person name="Watson M."/>
            <person name="Adriaenssens E.M."/>
            <person name="Foster-Nyarko E."/>
            <person name="Jarju S."/>
            <person name="Secka A."/>
            <person name="Antonio M."/>
            <person name="Oren A."/>
            <person name="Chaudhuri R.R."/>
            <person name="La Ragione R."/>
            <person name="Hildebrand F."/>
            <person name="Pallen M.J."/>
        </authorList>
    </citation>
    <scope>NUCLEOTIDE SEQUENCE</scope>
    <source>
        <strain evidence="10">CHK184-25365</strain>
    </source>
</reference>
<dbReference type="PANTHER" id="PTHR45453">
    <property type="entry name" value="PHOSPHATE REGULON SENSOR PROTEIN PHOR"/>
    <property type="match status" value="1"/>
</dbReference>
<dbReference type="Gene3D" id="3.30.565.10">
    <property type="entry name" value="Histidine kinase-like ATPase, C-terminal domain"/>
    <property type="match status" value="1"/>
</dbReference>
<dbReference type="EMBL" id="DVGY01000055">
    <property type="protein sequence ID" value="HIR40633.1"/>
    <property type="molecule type" value="Genomic_DNA"/>
</dbReference>
<dbReference type="SUPFAM" id="SSF55874">
    <property type="entry name" value="ATPase domain of HSP90 chaperone/DNA topoisomerase II/histidine kinase"/>
    <property type="match status" value="1"/>
</dbReference>
<keyword evidence="8" id="KW-1133">Transmembrane helix</keyword>
<feature type="transmembrane region" description="Helical" evidence="8">
    <location>
        <begin position="12"/>
        <end position="37"/>
    </location>
</feature>
<accession>A0A9D1AHX1</accession>
<proteinExistence type="predicted"/>
<feature type="transmembrane region" description="Helical" evidence="8">
    <location>
        <begin position="161"/>
        <end position="182"/>
    </location>
</feature>
<evidence type="ECO:0000313" key="10">
    <source>
        <dbReference type="EMBL" id="HIR40633.1"/>
    </source>
</evidence>
<evidence type="ECO:0000259" key="9">
    <source>
        <dbReference type="PROSITE" id="PS50109"/>
    </source>
</evidence>
<comment type="subcellular location">
    <subcellularLocation>
        <location evidence="2">Membrane</location>
    </subcellularLocation>
</comment>
<dbReference type="SUPFAM" id="SSF47384">
    <property type="entry name" value="Homodimeric domain of signal transducing histidine kinase"/>
    <property type="match status" value="1"/>
</dbReference>
<keyword evidence="7" id="KW-0902">Two-component regulatory system</keyword>
<keyword evidence="8" id="KW-0812">Transmembrane</keyword>
<keyword evidence="6 10" id="KW-0418">Kinase</keyword>
<gene>
    <name evidence="10" type="ORF">IAB36_02270</name>
</gene>
<comment type="catalytic activity">
    <reaction evidence="1">
        <text>ATP + protein L-histidine = ADP + protein N-phospho-L-histidine.</text>
        <dbReference type="EC" id="2.7.13.3"/>
    </reaction>
</comment>
<dbReference type="EC" id="2.7.13.3" evidence="3"/>
<dbReference type="InterPro" id="IPR003594">
    <property type="entry name" value="HATPase_dom"/>
</dbReference>
<organism evidence="10 11">
    <name type="scientific">Candidatus Egerieicola pullicola</name>
    <dbReference type="NCBI Taxonomy" id="2840775"/>
    <lineage>
        <taxon>Bacteria</taxon>
        <taxon>Bacillati</taxon>
        <taxon>Bacillota</taxon>
        <taxon>Clostridia</taxon>
        <taxon>Eubacteriales</taxon>
        <taxon>Oscillospiraceae</taxon>
        <taxon>Oscillospiraceae incertae sedis</taxon>
        <taxon>Candidatus Egerieicola</taxon>
    </lineage>
</organism>
<evidence type="ECO:0000256" key="7">
    <source>
        <dbReference type="ARBA" id="ARBA00023012"/>
    </source>
</evidence>
<dbReference type="InterPro" id="IPR050351">
    <property type="entry name" value="BphY/WalK/GraS-like"/>
</dbReference>
<reference evidence="10" key="1">
    <citation type="submission" date="2020-10" db="EMBL/GenBank/DDBJ databases">
        <authorList>
            <person name="Gilroy R."/>
        </authorList>
    </citation>
    <scope>NUCLEOTIDE SEQUENCE</scope>
    <source>
        <strain evidence="10">CHK184-25365</strain>
    </source>
</reference>
<evidence type="ECO:0000256" key="5">
    <source>
        <dbReference type="ARBA" id="ARBA00022679"/>
    </source>
</evidence>
<dbReference type="GO" id="GO:0016036">
    <property type="term" value="P:cellular response to phosphate starvation"/>
    <property type="evidence" value="ECO:0007669"/>
    <property type="project" value="TreeGrafter"/>
</dbReference>
<dbReference type="InterPro" id="IPR036097">
    <property type="entry name" value="HisK_dim/P_sf"/>
</dbReference>
<dbReference type="CDD" id="cd00075">
    <property type="entry name" value="HATPase"/>
    <property type="match status" value="1"/>
</dbReference>
<evidence type="ECO:0000256" key="3">
    <source>
        <dbReference type="ARBA" id="ARBA00012438"/>
    </source>
</evidence>
<dbReference type="PROSITE" id="PS50109">
    <property type="entry name" value="HIS_KIN"/>
    <property type="match status" value="1"/>
</dbReference>
<feature type="domain" description="Histidine kinase" evidence="9">
    <location>
        <begin position="249"/>
        <end position="468"/>
    </location>
</feature>
<evidence type="ECO:0000256" key="8">
    <source>
        <dbReference type="SAM" id="Phobius"/>
    </source>
</evidence>
<dbReference type="CDD" id="cd00082">
    <property type="entry name" value="HisKA"/>
    <property type="match status" value="1"/>
</dbReference>
<dbReference type="InterPro" id="IPR036890">
    <property type="entry name" value="HATPase_C_sf"/>
</dbReference>
<name>A0A9D1AHX1_9FIRM</name>
<dbReference type="GO" id="GO:0000155">
    <property type="term" value="F:phosphorelay sensor kinase activity"/>
    <property type="evidence" value="ECO:0007669"/>
    <property type="project" value="InterPro"/>
</dbReference>
<dbReference type="SMART" id="SM00388">
    <property type="entry name" value="HisKA"/>
    <property type="match status" value="1"/>
</dbReference>
<dbReference type="AlphaFoldDB" id="A0A9D1AHX1"/>
<keyword evidence="8" id="KW-0472">Membrane</keyword>
<comment type="caution">
    <text evidence="10">The sequence shown here is derived from an EMBL/GenBank/DDBJ whole genome shotgun (WGS) entry which is preliminary data.</text>
</comment>
<keyword evidence="4" id="KW-0597">Phosphoprotein</keyword>
<dbReference type="GO" id="GO:0005886">
    <property type="term" value="C:plasma membrane"/>
    <property type="evidence" value="ECO:0007669"/>
    <property type="project" value="TreeGrafter"/>
</dbReference>
<evidence type="ECO:0000256" key="1">
    <source>
        <dbReference type="ARBA" id="ARBA00000085"/>
    </source>
</evidence>
<keyword evidence="5" id="KW-0808">Transferase</keyword>
<dbReference type="GO" id="GO:0004721">
    <property type="term" value="F:phosphoprotein phosphatase activity"/>
    <property type="evidence" value="ECO:0007669"/>
    <property type="project" value="TreeGrafter"/>
</dbReference>
<evidence type="ECO:0000256" key="6">
    <source>
        <dbReference type="ARBA" id="ARBA00022777"/>
    </source>
</evidence>
<dbReference type="Pfam" id="PF00512">
    <property type="entry name" value="HisKA"/>
    <property type="match status" value="1"/>
</dbReference>
<dbReference type="Proteomes" id="UP000886749">
    <property type="component" value="Unassembled WGS sequence"/>
</dbReference>
<dbReference type="PANTHER" id="PTHR45453:SF1">
    <property type="entry name" value="PHOSPHATE REGULON SENSOR PROTEIN PHOR"/>
    <property type="match status" value="1"/>
</dbReference>
<dbReference type="Gene3D" id="1.10.287.130">
    <property type="match status" value="1"/>
</dbReference>
<sequence length="475" mass="52473">MNSTLKLIQRFFMVLVLSVFLLLILNGLLVLVFSFHYSGAYDGNSGPWTAAETIAQSLTPQSEGGYQLSAQGSALLSRGGAWAILVENGTGNVVWHSDNLPEEIPLSYTVGDLSQAVRGYIQDYPTTVSEYGEDLLILGFPKQSYWKLLYNTFSYSLIANAPWIVLAWLGMNVFLVLLIYLITTSGVVKAVKPIIGAIEALPKGESPYVKEKGLFAQLAASINGAAEKIRTQDYALRKKETARANWIAGVSHDIRTPLTVVMGTAGQLEEDRSLSQDTRTKAGVIRRQSQRIQQLVNDLNLASKLEYNVQPLQQKVIHAVALLRQVAVDFLNLDAQEQYPIHWETSSALSPCLVLGDENLLKRALSNLIVNAQTHNPQGCSIFLSVTREGEYCCLWVQDDGVGLSDEELDRLQHTPHYMMCDSSTGEPRHGLGLLLVRQIAKVHQGTLLLGHSPQGGLEAKLQLPLWQQEKMPHK</sequence>
<protein>
    <recommendedName>
        <fullName evidence="3">histidine kinase</fullName>
        <ecNumber evidence="3">2.7.13.3</ecNumber>
    </recommendedName>
</protein>
<dbReference type="SMART" id="SM00387">
    <property type="entry name" value="HATPase_c"/>
    <property type="match status" value="1"/>
</dbReference>
<evidence type="ECO:0000256" key="4">
    <source>
        <dbReference type="ARBA" id="ARBA00022553"/>
    </source>
</evidence>
<dbReference type="InterPro" id="IPR005467">
    <property type="entry name" value="His_kinase_dom"/>
</dbReference>
<evidence type="ECO:0000256" key="2">
    <source>
        <dbReference type="ARBA" id="ARBA00004370"/>
    </source>
</evidence>
<dbReference type="Pfam" id="PF02518">
    <property type="entry name" value="HATPase_c"/>
    <property type="match status" value="1"/>
</dbReference>
<dbReference type="InterPro" id="IPR003661">
    <property type="entry name" value="HisK_dim/P_dom"/>
</dbReference>